<dbReference type="GO" id="GO:0043529">
    <property type="term" value="C:GET complex"/>
    <property type="evidence" value="ECO:0007669"/>
    <property type="project" value="TreeGrafter"/>
</dbReference>
<accession>A0A9W7YHX9</accession>
<gene>
    <name evidence="8" type="primary">GET1</name>
    <name evidence="8" type="ORF">LPJ61_000925</name>
</gene>
<dbReference type="AlphaFoldDB" id="A0A9W7YHX9"/>
<evidence type="ECO:0000313" key="8">
    <source>
        <dbReference type="EMBL" id="KAJ1734723.1"/>
    </source>
</evidence>
<organism evidence="8 9">
    <name type="scientific">Coemansia biformis</name>
    <dbReference type="NCBI Taxonomy" id="1286918"/>
    <lineage>
        <taxon>Eukaryota</taxon>
        <taxon>Fungi</taxon>
        <taxon>Fungi incertae sedis</taxon>
        <taxon>Zoopagomycota</taxon>
        <taxon>Kickxellomycotina</taxon>
        <taxon>Kickxellomycetes</taxon>
        <taxon>Kickxellales</taxon>
        <taxon>Kickxellaceae</taxon>
        <taxon>Coemansia</taxon>
    </lineage>
</organism>
<evidence type="ECO:0000256" key="1">
    <source>
        <dbReference type="ARBA" id="ARBA00004477"/>
    </source>
</evidence>
<evidence type="ECO:0000256" key="2">
    <source>
        <dbReference type="ARBA" id="ARBA00010799"/>
    </source>
</evidence>
<proteinExistence type="inferred from homology"/>
<keyword evidence="5" id="KW-1133">Transmembrane helix</keyword>
<keyword evidence="9" id="KW-1185">Reference proteome</keyword>
<sequence length="194" mass="21467">MVLAYLALAVLALEIVSALLDSVGYGAVAAAAWAAYSRATRNKKTSERLRLKDAIVELRRELRMVSSVDEFARWAKMRRRLDSASGEFERVSSDLAIERTAFELYVNMALRAMVYGLRAALSMYNYRVAVFYVPADWFYPALWFLSLPAAPMGSVSVAVWAFACNRVCKRAALAVGRAMQPVMVPPQASRAGGE</sequence>
<evidence type="ECO:0000256" key="4">
    <source>
        <dbReference type="ARBA" id="ARBA00022824"/>
    </source>
</evidence>
<evidence type="ECO:0000256" key="5">
    <source>
        <dbReference type="ARBA" id="ARBA00022989"/>
    </source>
</evidence>
<dbReference type="InterPro" id="IPR029012">
    <property type="entry name" value="Helix_hairpin_bin_sf"/>
</dbReference>
<keyword evidence="4" id="KW-0256">Endoplasmic reticulum</keyword>
<reference evidence="8" key="1">
    <citation type="submission" date="2022-07" db="EMBL/GenBank/DDBJ databases">
        <title>Phylogenomic reconstructions and comparative analyses of Kickxellomycotina fungi.</title>
        <authorList>
            <person name="Reynolds N.K."/>
            <person name="Stajich J.E."/>
            <person name="Barry K."/>
            <person name="Grigoriev I.V."/>
            <person name="Crous P."/>
            <person name="Smith M.E."/>
        </authorList>
    </citation>
    <scope>NUCLEOTIDE SEQUENCE</scope>
    <source>
        <strain evidence="8">BCRC 34381</strain>
    </source>
</reference>
<keyword evidence="7" id="KW-0732">Signal</keyword>
<dbReference type="OrthoDB" id="69461at2759"/>
<comment type="similarity">
    <text evidence="2">Belongs to the WRB/GET1 family.</text>
</comment>
<dbReference type="Gene3D" id="1.10.287.660">
    <property type="entry name" value="Helix hairpin bin"/>
    <property type="match status" value="1"/>
</dbReference>
<dbReference type="EMBL" id="JANBOI010000060">
    <property type="protein sequence ID" value="KAJ1734723.1"/>
    <property type="molecule type" value="Genomic_DNA"/>
</dbReference>
<evidence type="ECO:0000256" key="7">
    <source>
        <dbReference type="SAM" id="SignalP"/>
    </source>
</evidence>
<keyword evidence="3" id="KW-0812">Transmembrane</keyword>
<dbReference type="Proteomes" id="UP001143981">
    <property type="component" value="Unassembled WGS sequence"/>
</dbReference>
<comment type="subcellular location">
    <subcellularLocation>
        <location evidence="1">Endoplasmic reticulum membrane</location>
        <topology evidence="1">Multi-pass membrane protein</topology>
    </subcellularLocation>
</comment>
<evidence type="ECO:0000313" key="9">
    <source>
        <dbReference type="Proteomes" id="UP001143981"/>
    </source>
</evidence>
<comment type="caution">
    <text evidence="8">The sequence shown here is derived from an EMBL/GenBank/DDBJ whole genome shotgun (WGS) entry which is preliminary data.</text>
</comment>
<feature type="signal peptide" evidence="7">
    <location>
        <begin position="1"/>
        <end position="18"/>
    </location>
</feature>
<dbReference type="GO" id="GO:0043495">
    <property type="term" value="F:protein-membrane adaptor activity"/>
    <property type="evidence" value="ECO:0007669"/>
    <property type="project" value="TreeGrafter"/>
</dbReference>
<evidence type="ECO:0000256" key="6">
    <source>
        <dbReference type="ARBA" id="ARBA00023136"/>
    </source>
</evidence>
<dbReference type="Pfam" id="PF04420">
    <property type="entry name" value="CHD5"/>
    <property type="match status" value="1"/>
</dbReference>
<dbReference type="InterPro" id="IPR028945">
    <property type="entry name" value="Get1"/>
</dbReference>
<dbReference type="GO" id="GO:0005789">
    <property type="term" value="C:endoplasmic reticulum membrane"/>
    <property type="evidence" value="ECO:0007669"/>
    <property type="project" value="UniProtKB-SubCell"/>
</dbReference>
<protein>
    <submittedName>
        <fullName evidence="8">GET complex subunit get1</fullName>
    </submittedName>
</protein>
<evidence type="ECO:0000256" key="3">
    <source>
        <dbReference type="ARBA" id="ARBA00022692"/>
    </source>
</evidence>
<dbReference type="PANTHER" id="PTHR42650">
    <property type="entry name" value="TAIL-ANCHORED PROTEIN INSERTION RECEPTOR WRB"/>
    <property type="match status" value="1"/>
</dbReference>
<dbReference type="PANTHER" id="PTHR42650:SF1">
    <property type="entry name" value="GUIDED ENTRY OF TAIL-ANCHORED PROTEINS FACTOR 1"/>
    <property type="match status" value="1"/>
</dbReference>
<feature type="chain" id="PRO_5040720764" evidence="7">
    <location>
        <begin position="19"/>
        <end position="194"/>
    </location>
</feature>
<keyword evidence="6" id="KW-0472">Membrane</keyword>
<name>A0A9W7YHX9_9FUNG</name>
<dbReference type="GO" id="GO:0071816">
    <property type="term" value="P:tail-anchored membrane protein insertion into ER membrane"/>
    <property type="evidence" value="ECO:0007669"/>
    <property type="project" value="InterPro"/>
</dbReference>